<dbReference type="SUPFAM" id="SSF48371">
    <property type="entry name" value="ARM repeat"/>
    <property type="match status" value="1"/>
</dbReference>
<dbReference type="PANTHER" id="PTHR33546:SF1">
    <property type="entry name" value="LARGE, MULTIFUNCTIONAL SECRETED PROTEIN"/>
    <property type="match status" value="1"/>
</dbReference>
<feature type="domain" description="Cytochrome c" evidence="6">
    <location>
        <begin position="855"/>
        <end position="988"/>
    </location>
</feature>
<dbReference type="InterPro" id="IPR016024">
    <property type="entry name" value="ARM-type_fold"/>
</dbReference>
<dbReference type="InterPro" id="IPR011989">
    <property type="entry name" value="ARM-like"/>
</dbReference>
<gene>
    <name evidence="7" type="ORF">JIN85_03585</name>
</gene>
<organism evidence="7 8">
    <name type="scientific">Luteolibacter pohnpeiensis</name>
    <dbReference type="NCBI Taxonomy" id="454153"/>
    <lineage>
        <taxon>Bacteria</taxon>
        <taxon>Pseudomonadati</taxon>
        <taxon>Verrucomicrobiota</taxon>
        <taxon>Verrucomicrobiia</taxon>
        <taxon>Verrucomicrobiales</taxon>
        <taxon>Verrucomicrobiaceae</taxon>
        <taxon>Luteolibacter</taxon>
    </lineage>
</organism>
<reference evidence="7" key="1">
    <citation type="submission" date="2021-01" db="EMBL/GenBank/DDBJ databases">
        <title>Modified the classification status of verrucomicrobia.</title>
        <authorList>
            <person name="Feng X."/>
        </authorList>
    </citation>
    <scope>NUCLEOTIDE SEQUENCE</scope>
    <source>
        <strain evidence="7">KCTC 22041</strain>
    </source>
</reference>
<dbReference type="Pfam" id="PF23500">
    <property type="entry name" value="DUF7133"/>
    <property type="match status" value="1"/>
</dbReference>
<keyword evidence="3 4" id="KW-0408">Iron</keyword>
<dbReference type="InterPro" id="IPR011042">
    <property type="entry name" value="6-blade_b-propeller_TolB-like"/>
</dbReference>
<evidence type="ECO:0000313" key="8">
    <source>
        <dbReference type="Proteomes" id="UP000603141"/>
    </source>
</evidence>
<evidence type="ECO:0000259" key="6">
    <source>
        <dbReference type="PROSITE" id="PS51007"/>
    </source>
</evidence>
<dbReference type="InterPro" id="IPR013428">
    <property type="entry name" value="Membrane-bound_put_N"/>
</dbReference>
<dbReference type="AlphaFoldDB" id="A0A934VTH1"/>
<dbReference type="NCBIfam" id="TIGR02603">
    <property type="entry name" value="CxxCH_TIGR02603"/>
    <property type="match status" value="1"/>
</dbReference>
<feature type="chain" id="PRO_5036829267" evidence="5">
    <location>
        <begin position="20"/>
        <end position="1141"/>
    </location>
</feature>
<dbReference type="Gene3D" id="2.120.10.30">
    <property type="entry name" value="TolB, C-terminal domain"/>
    <property type="match status" value="1"/>
</dbReference>
<dbReference type="RefSeq" id="WP_200267734.1">
    <property type="nucleotide sequence ID" value="NZ_JAENIJ010000004.1"/>
</dbReference>
<dbReference type="Pfam" id="PF00034">
    <property type="entry name" value="Cytochrom_C"/>
    <property type="match status" value="1"/>
</dbReference>
<dbReference type="PANTHER" id="PTHR33546">
    <property type="entry name" value="LARGE, MULTIFUNCTIONAL SECRETED PROTEIN-RELATED"/>
    <property type="match status" value="1"/>
</dbReference>
<evidence type="ECO:0000256" key="1">
    <source>
        <dbReference type="ARBA" id="ARBA00022617"/>
    </source>
</evidence>
<dbReference type="Gene3D" id="1.10.760.10">
    <property type="entry name" value="Cytochrome c-like domain"/>
    <property type="match status" value="1"/>
</dbReference>
<evidence type="ECO:0000256" key="5">
    <source>
        <dbReference type="SAM" id="SignalP"/>
    </source>
</evidence>
<dbReference type="InterPro" id="IPR009056">
    <property type="entry name" value="Cyt_c-like_dom"/>
</dbReference>
<accession>A0A934VTH1</accession>
<dbReference type="Proteomes" id="UP000603141">
    <property type="component" value="Unassembled WGS sequence"/>
</dbReference>
<dbReference type="GO" id="GO:0009055">
    <property type="term" value="F:electron transfer activity"/>
    <property type="evidence" value="ECO:0007669"/>
    <property type="project" value="InterPro"/>
</dbReference>
<feature type="signal peptide" evidence="5">
    <location>
        <begin position="1"/>
        <end position="19"/>
    </location>
</feature>
<evidence type="ECO:0000256" key="3">
    <source>
        <dbReference type="ARBA" id="ARBA00023004"/>
    </source>
</evidence>
<keyword evidence="1 4" id="KW-0349">Heme</keyword>
<dbReference type="SUPFAM" id="SSF46626">
    <property type="entry name" value="Cytochrome c"/>
    <property type="match status" value="1"/>
</dbReference>
<keyword evidence="5" id="KW-0732">Signal</keyword>
<evidence type="ECO:0000256" key="4">
    <source>
        <dbReference type="PROSITE-ProRule" id="PRU00433"/>
    </source>
</evidence>
<dbReference type="InterPro" id="IPR055557">
    <property type="entry name" value="DUF7133"/>
</dbReference>
<dbReference type="Gene3D" id="1.25.10.10">
    <property type="entry name" value="Leucine-rich Repeat Variant"/>
    <property type="match status" value="1"/>
</dbReference>
<dbReference type="SUPFAM" id="SSF50952">
    <property type="entry name" value="Soluble quinoprotein glucose dehydrogenase"/>
    <property type="match status" value="1"/>
</dbReference>
<dbReference type="InterPro" id="IPR013427">
    <property type="entry name" value="Haem-bd_dom_put"/>
</dbReference>
<name>A0A934VTH1_9BACT</name>
<keyword evidence="2 4" id="KW-0479">Metal-binding</keyword>
<dbReference type="GO" id="GO:0020037">
    <property type="term" value="F:heme binding"/>
    <property type="evidence" value="ECO:0007669"/>
    <property type="project" value="InterPro"/>
</dbReference>
<proteinExistence type="predicted"/>
<dbReference type="InterPro" id="IPR036909">
    <property type="entry name" value="Cyt_c-like_dom_sf"/>
</dbReference>
<dbReference type="NCBIfam" id="TIGR02604">
    <property type="entry name" value="Piru_Ver_Nterm"/>
    <property type="match status" value="1"/>
</dbReference>
<dbReference type="PROSITE" id="PS51007">
    <property type="entry name" value="CYTC"/>
    <property type="match status" value="1"/>
</dbReference>
<dbReference type="InterPro" id="IPR011041">
    <property type="entry name" value="Quinoprot_gluc/sorb_DH_b-prop"/>
</dbReference>
<evidence type="ECO:0000256" key="2">
    <source>
        <dbReference type="ARBA" id="ARBA00022723"/>
    </source>
</evidence>
<dbReference type="EMBL" id="JAENIJ010000004">
    <property type="protein sequence ID" value="MBK1881482.1"/>
    <property type="molecule type" value="Genomic_DNA"/>
</dbReference>
<sequence>MKSPILKFLPISLWSIPFAALTAETLKPPVIGAQKDGLAPAEAAANFTTYEGFKIVQSAAEPDVRQPVAMTLDERGRVWIAEAYEYPKRANGDVGKDRILIFEDTDGDGVFDDRKVFAEGLNLVSGLAVGFGGVWVGAAPYLLYLPDSNHDDKADGKPEVVLDGFGLQDTHETLNSFIWGPDGWLYGCHGVFTHSKVGKPGTPDSERIPINAGVWRFHPISKKFEIFAQGTSNPWGLDFNDHGQAFVTACVIPHLYHIIQGGRYQRQAGQHFDPHTYDDIKTCADHLHYRGDIWANSRDGSSSDLGGGHAHCGLSIYLGDNFPDQFRDKLLFNNLHGHRVNQDAAVPSGSGFIGKHQPDFLFSNDAQHMGITLHYGPDGGLFLTDWYDSQICHNVDVEIWNRTNGRIYKITYGNPKSVSVNLQQAPDLELVANQLQKNDWYVRESRRLLQERAAAGALDFDQVVPALQQILKNNPDDTRRLRALWALHVIGKLDQEQLLKASEDPSEYVRAWSIQLSNESQPPGKRMLERWQVLAKEDPSPVVRLYLASALQRIPLEQRWELAAALNAHPEDADDHNLPLMNWYGVSDLAELDPDCALSLALNSSIPTVRQLMVRRLCESAEGRNLVISKTTADHASDILTGAAMALSKQRNLDMPDGWQQAAGIFQNLTTPANQRDFEMLATIFGDQRMSGKFRSTLADKSAPAADRKAALQNLRRMNDTNLTEILLRAAEISDDPLRGEWIQALALSKDERIPAFLIDLLPKLNSHDKAAAVQTLASTETGAVLLAKGLSQSTIKRGEISAFAARQMRSYDNSSITAAIEKYWGVIADQDDASKAEEIKKLATQLSPDFLATADVRKGRQLFQATCFACHQLFGEGMKIGPDLTGSNRADTNYLLENIVAPSSLVGVDYQLHTIRKTDGSVIAGMLREQSDSSLVLAVIGGNEITIPMDEIADHQISSTSMMPEGLLANLSTEEARDLIGYLQSPQQVPLPVPGEIIIGDQDLKVAELNRGVIQQQSMATFKADQWSGGTQLWWQQGQPGDRAILRFPCEKPGNYEVFAVLTEARDYAKIRISLNGEPGIDSFDGFHQPEVITSGEISLGTHEIKADGNELVLKIIGANPQAVPAYMAGIDHLRLAPVH</sequence>
<evidence type="ECO:0000313" key="7">
    <source>
        <dbReference type="EMBL" id="MBK1881482.1"/>
    </source>
</evidence>
<dbReference type="GO" id="GO:0046872">
    <property type="term" value="F:metal ion binding"/>
    <property type="evidence" value="ECO:0007669"/>
    <property type="project" value="UniProtKB-KW"/>
</dbReference>
<keyword evidence="8" id="KW-1185">Reference proteome</keyword>
<comment type="caution">
    <text evidence="7">The sequence shown here is derived from an EMBL/GenBank/DDBJ whole genome shotgun (WGS) entry which is preliminary data.</text>
</comment>
<protein>
    <submittedName>
        <fullName evidence="7">C-type cytochrome</fullName>
    </submittedName>
</protein>